<dbReference type="Proteomes" id="UP001054252">
    <property type="component" value="Unassembled WGS sequence"/>
</dbReference>
<keyword evidence="12" id="KW-0626">Porin</keyword>
<evidence type="ECO:0000256" key="11">
    <source>
        <dbReference type="ARBA" id="ARBA00023065"/>
    </source>
</evidence>
<evidence type="ECO:0008006" key="16">
    <source>
        <dbReference type="Google" id="ProtNLM"/>
    </source>
</evidence>
<keyword evidence="5" id="KW-0813">Transport</keyword>
<evidence type="ECO:0000256" key="4">
    <source>
        <dbReference type="ARBA" id="ARBA00011593"/>
    </source>
</evidence>
<evidence type="ECO:0000313" key="15">
    <source>
        <dbReference type="Proteomes" id="UP001054252"/>
    </source>
</evidence>
<evidence type="ECO:0000256" key="12">
    <source>
        <dbReference type="ARBA" id="ARBA00023114"/>
    </source>
</evidence>
<dbReference type="AlphaFoldDB" id="A0AAV5IY26"/>
<sequence>MKTTLKARYDPVRFSGAATLAAGLGDVKLSATITDATVVKGPSLNGLSLAVEKPGFFIIDYNVPKKDVRFHFMNTIKVAEKPLNVTYIHSRGENRTTLDGTLVFDSANKVSTNYMVGTGNCKVKYSYTHGGATTFEPCYDFGKNSWDFSVARRVYGDDVFKAMYQTSNKHLGLEWSRNSKLNGSFKVLASFNLAGESIIPKLSAETAWNFEM</sequence>
<keyword evidence="15" id="KW-1185">Reference proteome</keyword>
<evidence type="ECO:0000256" key="3">
    <source>
        <dbReference type="ARBA" id="ARBA00004441"/>
    </source>
</evidence>
<evidence type="ECO:0000256" key="9">
    <source>
        <dbReference type="ARBA" id="ARBA00022692"/>
    </source>
</evidence>
<keyword evidence="7" id="KW-0150">Chloroplast</keyword>
<gene>
    <name evidence="14" type="ORF">SLEP1_g16926</name>
</gene>
<dbReference type="EMBL" id="BPVZ01000022">
    <property type="protein sequence ID" value="GKV04819.1"/>
    <property type="molecule type" value="Genomic_DNA"/>
</dbReference>
<reference evidence="14 15" key="1">
    <citation type="journal article" date="2021" name="Commun. Biol.">
        <title>The genome of Shorea leprosula (Dipterocarpaceae) highlights the ecological relevance of drought in aseasonal tropical rainforests.</title>
        <authorList>
            <person name="Ng K.K.S."/>
            <person name="Kobayashi M.J."/>
            <person name="Fawcett J.A."/>
            <person name="Hatakeyama M."/>
            <person name="Paape T."/>
            <person name="Ng C.H."/>
            <person name="Ang C.C."/>
            <person name="Tnah L.H."/>
            <person name="Lee C.T."/>
            <person name="Nishiyama T."/>
            <person name="Sese J."/>
            <person name="O'Brien M.J."/>
            <person name="Copetti D."/>
            <person name="Mohd Noor M.I."/>
            <person name="Ong R.C."/>
            <person name="Putra M."/>
            <person name="Sireger I.Z."/>
            <person name="Indrioko S."/>
            <person name="Kosugi Y."/>
            <person name="Izuno A."/>
            <person name="Isagi Y."/>
            <person name="Lee S.L."/>
            <person name="Shimizu K.K."/>
        </authorList>
    </citation>
    <scope>NUCLEOTIDE SEQUENCE [LARGE SCALE GENOMIC DNA]</scope>
    <source>
        <strain evidence="14">214</strain>
    </source>
</reference>
<name>A0AAV5IY26_9ROSI</name>
<keyword evidence="6" id="KW-1134">Transmembrane beta strand</keyword>
<dbReference type="GO" id="GO:0022843">
    <property type="term" value="F:voltage-gated monoatomic cation channel activity"/>
    <property type="evidence" value="ECO:0007669"/>
    <property type="project" value="InterPro"/>
</dbReference>
<evidence type="ECO:0000256" key="2">
    <source>
        <dbReference type="ARBA" id="ARBA00004396"/>
    </source>
</evidence>
<comment type="caution">
    <text evidence="14">The sequence shown here is derived from an EMBL/GenBank/DDBJ whole genome shotgun (WGS) entry which is preliminary data.</text>
</comment>
<dbReference type="GO" id="GO:0015288">
    <property type="term" value="F:porin activity"/>
    <property type="evidence" value="ECO:0007669"/>
    <property type="project" value="UniProtKB-KW"/>
</dbReference>
<evidence type="ECO:0000256" key="7">
    <source>
        <dbReference type="ARBA" id="ARBA00022528"/>
    </source>
</evidence>
<keyword evidence="8" id="KW-0934">Plastid</keyword>
<keyword evidence="9" id="KW-0812">Transmembrane</keyword>
<dbReference type="PANTHER" id="PTHR35284">
    <property type="entry name" value="OUTER ENVELOPE PORE PROTEIN 24A, CHLOROPLASTIC-RELATED"/>
    <property type="match status" value="1"/>
</dbReference>
<accession>A0AAV5IY26</accession>
<evidence type="ECO:0000256" key="6">
    <source>
        <dbReference type="ARBA" id="ARBA00022452"/>
    </source>
</evidence>
<keyword evidence="10" id="KW-1002">Plastid outer membrane</keyword>
<proteinExistence type="predicted"/>
<keyword evidence="13" id="KW-0472">Membrane</keyword>
<keyword evidence="11" id="KW-0406">Ion transport</keyword>
<dbReference type="PANTHER" id="PTHR35284:SF1">
    <property type="entry name" value="OUTER ENVELOPE PORE PROTEIN 24A, CHLOROPLASTIC-RELATED"/>
    <property type="match status" value="1"/>
</dbReference>
<evidence type="ECO:0000256" key="5">
    <source>
        <dbReference type="ARBA" id="ARBA00022448"/>
    </source>
</evidence>
<comment type="subunit">
    <text evidence="4">Homooligomers form large rather nonselective pores in plastidial outer membranes.</text>
</comment>
<dbReference type="GO" id="GO:0046930">
    <property type="term" value="C:pore complex"/>
    <property type="evidence" value="ECO:0007669"/>
    <property type="project" value="UniProtKB-KW"/>
</dbReference>
<organism evidence="14 15">
    <name type="scientific">Rubroshorea leprosula</name>
    <dbReference type="NCBI Taxonomy" id="152421"/>
    <lineage>
        <taxon>Eukaryota</taxon>
        <taxon>Viridiplantae</taxon>
        <taxon>Streptophyta</taxon>
        <taxon>Embryophyta</taxon>
        <taxon>Tracheophyta</taxon>
        <taxon>Spermatophyta</taxon>
        <taxon>Magnoliopsida</taxon>
        <taxon>eudicotyledons</taxon>
        <taxon>Gunneridae</taxon>
        <taxon>Pentapetalae</taxon>
        <taxon>rosids</taxon>
        <taxon>malvids</taxon>
        <taxon>Malvales</taxon>
        <taxon>Dipterocarpaceae</taxon>
        <taxon>Rubroshorea</taxon>
    </lineage>
</organism>
<evidence type="ECO:0000256" key="13">
    <source>
        <dbReference type="ARBA" id="ARBA00023136"/>
    </source>
</evidence>
<evidence type="ECO:0000256" key="8">
    <source>
        <dbReference type="ARBA" id="ARBA00022640"/>
    </source>
</evidence>
<evidence type="ECO:0000256" key="1">
    <source>
        <dbReference type="ARBA" id="ARBA00002327"/>
    </source>
</evidence>
<comment type="function">
    <text evidence="1">High-conductance voltage-dependent solute channel with a slight selectivity for cations transporting triosephosphates, dicarboxylic acids, ATP, inorganic phosphate (Pi), sugars, and positively or negatively charged amino acids.</text>
</comment>
<dbReference type="GO" id="GO:0009707">
    <property type="term" value="C:chloroplast outer membrane"/>
    <property type="evidence" value="ECO:0007669"/>
    <property type="project" value="UniProtKB-SubCell"/>
</dbReference>
<evidence type="ECO:0000313" key="14">
    <source>
        <dbReference type="EMBL" id="GKV04819.1"/>
    </source>
</evidence>
<dbReference type="GO" id="GO:0034765">
    <property type="term" value="P:regulation of monoatomic ion transmembrane transport"/>
    <property type="evidence" value="ECO:0007669"/>
    <property type="project" value="InterPro"/>
</dbReference>
<protein>
    <recommendedName>
        <fullName evidence="16">Outer envelope pore protein 24</fullName>
    </recommendedName>
</protein>
<dbReference type="InterPro" id="IPR034626">
    <property type="entry name" value="OEP24"/>
</dbReference>
<dbReference type="GO" id="GO:0034426">
    <property type="term" value="C:etioplast membrane"/>
    <property type="evidence" value="ECO:0007669"/>
    <property type="project" value="UniProtKB-SubCell"/>
</dbReference>
<comment type="subcellular location">
    <subcellularLocation>
        <location evidence="2">Plastid</location>
        <location evidence="2">Chloroplast outer membrane</location>
        <topology evidence="2">Multi-pass membrane protein</topology>
    </subcellularLocation>
    <subcellularLocation>
        <location evidence="3">Plastid</location>
        <location evidence="3">Etioplast membrane</location>
        <topology evidence="3">Multi-pass membrane protein</topology>
    </subcellularLocation>
</comment>
<evidence type="ECO:0000256" key="10">
    <source>
        <dbReference type="ARBA" id="ARBA00022805"/>
    </source>
</evidence>